<evidence type="ECO:0000313" key="7">
    <source>
        <dbReference type="Proteomes" id="UP000541444"/>
    </source>
</evidence>
<comment type="similarity">
    <text evidence="2">Belongs to the synaptobrevin family.</text>
</comment>
<dbReference type="Proteomes" id="UP000541444">
    <property type="component" value="Unassembled WGS sequence"/>
</dbReference>
<dbReference type="InterPro" id="IPR044783">
    <property type="entry name" value="PHYL"/>
</dbReference>
<evidence type="ECO:0000256" key="1">
    <source>
        <dbReference type="ARBA" id="ARBA00004370"/>
    </source>
</evidence>
<accession>A0A7J7MIU0</accession>
<dbReference type="SUPFAM" id="SSF64356">
    <property type="entry name" value="SNARE-like"/>
    <property type="match status" value="1"/>
</dbReference>
<comment type="subcellular location">
    <subcellularLocation>
        <location evidence="1">Membrane</location>
    </subcellularLocation>
</comment>
<dbReference type="Gene3D" id="3.30.450.50">
    <property type="entry name" value="Longin domain"/>
    <property type="match status" value="1"/>
</dbReference>
<keyword evidence="7" id="KW-1185">Reference proteome</keyword>
<dbReference type="EMBL" id="JACGCM010001471">
    <property type="protein sequence ID" value="KAF6154694.1"/>
    <property type="molecule type" value="Genomic_DNA"/>
</dbReference>
<dbReference type="InterPro" id="IPR010908">
    <property type="entry name" value="Longin_dom"/>
</dbReference>
<dbReference type="PANTHER" id="PTHR47461:SF3">
    <property type="entry name" value="PHYTOLONGIN PHYL2.2"/>
    <property type="match status" value="1"/>
</dbReference>
<dbReference type="PROSITE" id="PS50859">
    <property type="entry name" value="LONGIN"/>
    <property type="match status" value="1"/>
</dbReference>
<protein>
    <recommendedName>
        <fullName evidence="5">Longin domain-containing protein</fullName>
    </recommendedName>
</protein>
<dbReference type="InterPro" id="IPR011012">
    <property type="entry name" value="Longin-like_dom_sf"/>
</dbReference>
<evidence type="ECO:0000256" key="2">
    <source>
        <dbReference type="ARBA" id="ARBA00008025"/>
    </source>
</evidence>
<proteinExistence type="inferred from homology"/>
<gene>
    <name evidence="6" type="ORF">GIB67_000578</name>
</gene>
<keyword evidence="3 4" id="KW-0472">Membrane</keyword>
<keyword evidence="4" id="KW-1133">Transmembrane helix</keyword>
<evidence type="ECO:0000259" key="5">
    <source>
        <dbReference type="PROSITE" id="PS50859"/>
    </source>
</evidence>
<sequence length="224" mass="25461">MVVAEYSSDVPGLESLALQCLTNAPQFHIMFSHTVREKVYVFLMEDPFIYFAIFEEEFGRPQGFCFLQSVKDSFLKFVKSKSGRGKSNPMVNNLAPLCFQHDFSKVFCRLVLATTETVEVHSRSTSGGTLDSRSSGKKFVSVPLLGHSANKHSKKKKNENKLDVCDDDHLSREFSIALQKTGRHSAKKVWRRHVWIVLLIDFIVCCILFGIWLWICKGFKCIAG</sequence>
<feature type="domain" description="Longin" evidence="5">
    <location>
        <begin position="27"/>
        <end position="76"/>
    </location>
</feature>
<evidence type="ECO:0000256" key="3">
    <source>
        <dbReference type="ARBA" id="ARBA00023136"/>
    </source>
</evidence>
<dbReference type="PANTHER" id="PTHR47461">
    <property type="entry name" value="PHYTOLONGIN PHYL1.2"/>
    <property type="match status" value="1"/>
</dbReference>
<name>A0A7J7MIU0_9MAGN</name>
<feature type="transmembrane region" description="Helical" evidence="4">
    <location>
        <begin position="193"/>
        <end position="215"/>
    </location>
</feature>
<dbReference type="GO" id="GO:0016020">
    <property type="term" value="C:membrane"/>
    <property type="evidence" value="ECO:0007669"/>
    <property type="project" value="UniProtKB-SubCell"/>
</dbReference>
<keyword evidence="4" id="KW-0812">Transmembrane</keyword>
<dbReference type="AlphaFoldDB" id="A0A7J7MIU0"/>
<evidence type="ECO:0000256" key="4">
    <source>
        <dbReference type="SAM" id="Phobius"/>
    </source>
</evidence>
<reference evidence="6 7" key="1">
    <citation type="journal article" date="2020" name="IScience">
        <title>Genome Sequencing of the Endangered Kingdonia uniflora (Circaeasteraceae, Ranunculales) Reveals Potential Mechanisms of Evolutionary Specialization.</title>
        <authorList>
            <person name="Sun Y."/>
            <person name="Deng T."/>
            <person name="Zhang A."/>
            <person name="Moore M.J."/>
            <person name="Landis J.B."/>
            <person name="Lin N."/>
            <person name="Zhang H."/>
            <person name="Zhang X."/>
            <person name="Huang J."/>
            <person name="Zhang X."/>
            <person name="Sun H."/>
            <person name="Wang H."/>
        </authorList>
    </citation>
    <scope>NUCLEOTIDE SEQUENCE [LARGE SCALE GENOMIC DNA]</scope>
    <source>
        <strain evidence="6">TB1705</strain>
        <tissue evidence="6">Leaf</tissue>
    </source>
</reference>
<comment type="caution">
    <text evidence="6">The sequence shown here is derived from an EMBL/GenBank/DDBJ whole genome shotgun (WGS) entry which is preliminary data.</text>
</comment>
<organism evidence="6 7">
    <name type="scientific">Kingdonia uniflora</name>
    <dbReference type="NCBI Taxonomy" id="39325"/>
    <lineage>
        <taxon>Eukaryota</taxon>
        <taxon>Viridiplantae</taxon>
        <taxon>Streptophyta</taxon>
        <taxon>Embryophyta</taxon>
        <taxon>Tracheophyta</taxon>
        <taxon>Spermatophyta</taxon>
        <taxon>Magnoliopsida</taxon>
        <taxon>Ranunculales</taxon>
        <taxon>Circaeasteraceae</taxon>
        <taxon>Kingdonia</taxon>
    </lineage>
</organism>
<dbReference type="OrthoDB" id="1918034at2759"/>
<evidence type="ECO:0000313" key="6">
    <source>
        <dbReference type="EMBL" id="KAF6154694.1"/>
    </source>
</evidence>